<dbReference type="Pfam" id="PF07045">
    <property type="entry name" value="DUF1330"/>
    <property type="match status" value="1"/>
</dbReference>
<dbReference type="HOGENOM" id="CLU_145407_1_1_6"/>
<dbReference type="KEGG" id="mme:Marme_2358"/>
<feature type="domain" description="DUF1330" evidence="1">
    <location>
        <begin position="3"/>
        <end position="89"/>
    </location>
</feature>
<evidence type="ECO:0000259" key="1">
    <source>
        <dbReference type="Pfam" id="PF07045"/>
    </source>
</evidence>
<dbReference type="PANTHER" id="PTHR41521">
    <property type="match status" value="1"/>
</dbReference>
<dbReference type="Gene3D" id="3.30.70.100">
    <property type="match status" value="1"/>
</dbReference>
<proteinExistence type="predicted"/>
<dbReference type="AlphaFoldDB" id="F2JU86"/>
<dbReference type="eggNOG" id="COG5470">
    <property type="taxonomic scope" value="Bacteria"/>
</dbReference>
<gene>
    <name evidence="2" type="ordered locus">Marme_2358</name>
</gene>
<dbReference type="SUPFAM" id="SSF54909">
    <property type="entry name" value="Dimeric alpha+beta barrel"/>
    <property type="match status" value="1"/>
</dbReference>
<dbReference type="OrthoDB" id="9806380at2"/>
<name>F2JU86_MARM1</name>
<evidence type="ECO:0000313" key="2">
    <source>
        <dbReference type="EMBL" id="ADZ91598.1"/>
    </source>
</evidence>
<protein>
    <recommendedName>
        <fullName evidence="1">DUF1330 domain-containing protein</fullName>
    </recommendedName>
</protein>
<dbReference type="Proteomes" id="UP000001062">
    <property type="component" value="Chromosome"/>
</dbReference>
<sequence>MPSYIVVDLTPINKEKLAEYSALAAETLAPFNGHFIAKGESQALHGDKPHPLKAILEFPDKESAINWYHSDAYQAIIPIREQAIQCQFHLL</sequence>
<organism evidence="2 3">
    <name type="scientific">Marinomonas mediterranea (strain ATCC 700492 / JCM 21426 / NBRC 103028 / MMB-1)</name>
    <dbReference type="NCBI Taxonomy" id="717774"/>
    <lineage>
        <taxon>Bacteria</taxon>
        <taxon>Pseudomonadati</taxon>
        <taxon>Pseudomonadota</taxon>
        <taxon>Gammaproteobacteria</taxon>
        <taxon>Oceanospirillales</taxon>
        <taxon>Oceanospirillaceae</taxon>
        <taxon>Marinomonas</taxon>
    </lineage>
</organism>
<dbReference type="InterPro" id="IPR011008">
    <property type="entry name" value="Dimeric_a/b-barrel"/>
</dbReference>
<dbReference type="PATRIC" id="fig|717774.3.peg.2434"/>
<reference evidence="2 3" key="1">
    <citation type="journal article" date="2012" name="Stand. Genomic Sci.">
        <title>Complete genome sequence of the melanogenic marine bacterium Marinomonas mediterranea type strain (MMB-1(T)).</title>
        <authorList>
            <person name="Lucas-Elio P."/>
            <person name="Goodwin L."/>
            <person name="Woyke T."/>
            <person name="Pitluck S."/>
            <person name="Nolan M."/>
            <person name="Kyrpides N.C."/>
            <person name="Detter J.C."/>
            <person name="Copeland A."/>
            <person name="Teshima H."/>
            <person name="Bruce D."/>
            <person name="Detter C."/>
            <person name="Tapia R."/>
            <person name="Han S."/>
            <person name="Land M.L."/>
            <person name="Ivanova N."/>
            <person name="Mikhailova N."/>
            <person name="Johnston A.W."/>
            <person name="Sanchez-Amat A."/>
        </authorList>
    </citation>
    <scope>NUCLEOTIDE SEQUENCE [LARGE SCALE GENOMIC DNA]</scope>
    <source>
        <strain evidence="3">ATCC 700492 / JCM 21426 / NBRC 103028 / MMB-1</strain>
    </source>
</reference>
<evidence type="ECO:0000313" key="3">
    <source>
        <dbReference type="Proteomes" id="UP000001062"/>
    </source>
</evidence>
<dbReference type="EMBL" id="CP002583">
    <property type="protein sequence ID" value="ADZ91598.1"/>
    <property type="molecule type" value="Genomic_DNA"/>
</dbReference>
<dbReference type="RefSeq" id="WP_013661503.1">
    <property type="nucleotide sequence ID" value="NC_015276.1"/>
</dbReference>
<dbReference type="STRING" id="717774.Marme_2358"/>
<keyword evidence="3" id="KW-1185">Reference proteome</keyword>
<dbReference type="PANTHER" id="PTHR41521:SF4">
    <property type="entry name" value="BLR0684 PROTEIN"/>
    <property type="match status" value="1"/>
</dbReference>
<accession>F2JU86</accession>
<dbReference type="InterPro" id="IPR010753">
    <property type="entry name" value="DUF1330"/>
</dbReference>